<sequence length="73" mass="7948">MTDYNDKSNIEDSPAVATKSIKTAIANGDETRLKALLTNEVFDELEKSHFIDMAKEQGNPAIVKLIEGTPATP</sequence>
<reference evidence="1 2" key="1">
    <citation type="submission" date="2019-12" db="EMBL/GenBank/DDBJ databases">
        <title>Genome sequencing and assembly of endphytes of Porphyra tenera.</title>
        <authorList>
            <person name="Park J.M."/>
            <person name="Shin R."/>
            <person name="Jo S.H."/>
        </authorList>
    </citation>
    <scope>NUCLEOTIDE SEQUENCE [LARGE SCALE GENOMIC DNA]</scope>
    <source>
        <strain evidence="1 2">GPM4</strain>
    </source>
</reference>
<keyword evidence="2" id="KW-1185">Reference proteome</keyword>
<accession>A0A857JRB8</accession>
<dbReference type="KEGG" id="pmes:FX988_04259"/>
<dbReference type="EMBL" id="CP047656">
    <property type="protein sequence ID" value="QHJ13978.1"/>
    <property type="molecule type" value="Genomic_DNA"/>
</dbReference>
<organism evidence="1 2">
    <name type="scientific">Paraglaciecola mesophila</name>
    <dbReference type="NCBI Taxonomy" id="197222"/>
    <lineage>
        <taxon>Bacteria</taxon>
        <taxon>Pseudomonadati</taxon>
        <taxon>Pseudomonadota</taxon>
        <taxon>Gammaproteobacteria</taxon>
        <taxon>Alteromonadales</taxon>
        <taxon>Alteromonadaceae</taxon>
        <taxon>Paraglaciecola</taxon>
    </lineage>
</organism>
<name>A0A857JRB8_9ALTE</name>
<dbReference type="OrthoDB" id="6387895at2"/>
<evidence type="ECO:0000313" key="1">
    <source>
        <dbReference type="EMBL" id="QHJ13978.1"/>
    </source>
</evidence>
<gene>
    <name evidence="1" type="ORF">FX988_04259</name>
</gene>
<evidence type="ECO:0000313" key="2">
    <source>
        <dbReference type="Proteomes" id="UP000464524"/>
    </source>
</evidence>
<proteinExistence type="predicted"/>
<dbReference type="AlphaFoldDB" id="A0A857JRB8"/>
<evidence type="ECO:0008006" key="3">
    <source>
        <dbReference type="Google" id="ProtNLM"/>
    </source>
</evidence>
<dbReference type="RefSeq" id="WP_160182019.1">
    <property type="nucleotide sequence ID" value="NZ_CP047656.1"/>
</dbReference>
<dbReference type="Proteomes" id="UP000464524">
    <property type="component" value="Chromosome"/>
</dbReference>
<protein>
    <recommendedName>
        <fullName evidence="3">Ankyrin</fullName>
    </recommendedName>
</protein>